<proteinExistence type="predicted"/>
<gene>
    <name evidence="1" type="ORF">ACIGXA_12195</name>
</gene>
<organism evidence="1 2">
    <name type="scientific">Streptomyces fildesensis</name>
    <dbReference type="NCBI Taxonomy" id="375757"/>
    <lineage>
        <taxon>Bacteria</taxon>
        <taxon>Bacillati</taxon>
        <taxon>Actinomycetota</taxon>
        <taxon>Actinomycetes</taxon>
        <taxon>Kitasatosporales</taxon>
        <taxon>Streptomycetaceae</taxon>
        <taxon>Streptomyces</taxon>
    </lineage>
</organism>
<keyword evidence="2" id="KW-1185">Reference proteome</keyword>
<accession>A0ABW8C765</accession>
<comment type="caution">
    <text evidence="1">The sequence shown here is derived from an EMBL/GenBank/DDBJ whole genome shotgun (WGS) entry which is preliminary data.</text>
</comment>
<dbReference type="RefSeq" id="WP_399648485.1">
    <property type="nucleotide sequence ID" value="NZ_JBITYG010000003.1"/>
</dbReference>
<reference evidence="1 2" key="1">
    <citation type="submission" date="2024-10" db="EMBL/GenBank/DDBJ databases">
        <title>The Natural Products Discovery Center: Release of the First 8490 Sequenced Strains for Exploring Actinobacteria Biosynthetic Diversity.</title>
        <authorList>
            <person name="Kalkreuter E."/>
            <person name="Kautsar S.A."/>
            <person name="Yang D."/>
            <person name="Bader C.D."/>
            <person name="Teijaro C.N."/>
            <person name="Fluegel L."/>
            <person name="Davis C.M."/>
            <person name="Simpson J.R."/>
            <person name="Lauterbach L."/>
            <person name="Steele A.D."/>
            <person name="Gui C."/>
            <person name="Meng S."/>
            <person name="Li G."/>
            <person name="Viehrig K."/>
            <person name="Ye F."/>
            <person name="Su P."/>
            <person name="Kiefer A.F."/>
            <person name="Nichols A."/>
            <person name="Cepeda A.J."/>
            <person name="Yan W."/>
            <person name="Fan B."/>
            <person name="Jiang Y."/>
            <person name="Adhikari A."/>
            <person name="Zheng C.-J."/>
            <person name="Schuster L."/>
            <person name="Cowan T.M."/>
            <person name="Smanski M.J."/>
            <person name="Chevrette M.G."/>
            <person name="De Carvalho L.P.S."/>
            <person name="Shen B."/>
        </authorList>
    </citation>
    <scope>NUCLEOTIDE SEQUENCE [LARGE SCALE GENOMIC DNA]</scope>
    <source>
        <strain evidence="1 2">NPDC053399</strain>
    </source>
</reference>
<evidence type="ECO:0000313" key="2">
    <source>
        <dbReference type="Proteomes" id="UP001614394"/>
    </source>
</evidence>
<evidence type="ECO:0000313" key="1">
    <source>
        <dbReference type="EMBL" id="MFI9101276.1"/>
    </source>
</evidence>
<dbReference type="EMBL" id="JBITYG010000003">
    <property type="protein sequence ID" value="MFI9101276.1"/>
    <property type="molecule type" value="Genomic_DNA"/>
</dbReference>
<sequence>MPVRASDPAGPGDRAPLEHNLFEAAATYVVACIADDQDRIDEAAGRVAPDALMFGVNELAQRAVLTLAREHGTEPETMARTLLGLPVA</sequence>
<dbReference type="Proteomes" id="UP001614394">
    <property type="component" value="Unassembled WGS sequence"/>
</dbReference>
<name>A0ABW8C765_9ACTN</name>
<protein>
    <submittedName>
        <fullName evidence="1">Uncharacterized protein</fullName>
    </submittedName>
</protein>